<sequence>MFSNESPSGKITVRSLPPEVLIALNGLAEQHDRSLEAEARQALKAWVKPITEKIEQSSRLAELVLRLSLLKRELEKLYPTRQVSPSRIAEALGWSYAEPVEGWLLGKNEPSIDELTQLSLLFGCQRDWLVHGEGKPYAAVYSRIPEEANAGAKFLLAPTDDGKIPTLHLVRSMSETGQFLFIKQYSDWNVQTFSTPYHISEVIGAGGESSLAALSLVLKALYKAWTGGNAQNNWISGYLVEPDVFSKLLAGDTHPLNVINTVDKSTWWEDFWDISQFKKANYWPGWSSVTERIHNVIERRSSLKEQSNSISMNE</sequence>
<dbReference type="InterPro" id="IPR013321">
    <property type="entry name" value="Arc_rbn_hlx_hlx"/>
</dbReference>
<dbReference type="PATRIC" id="fig|264450.4.peg.3391"/>
<dbReference type="GO" id="GO:0006355">
    <property type="term" value="P:regulation of DNA-templated transcription"/>
    <property type="evidence" value="ECO:0007669"/>
    <property type="project" value="InterPro"/>
</dbReference>
<comment type="caution">
    <text evidence="2">The sequence shown here is derived from an EMBL/GenBank/DDBJ whole genome shotgun (WGS) entry which is preliminary data.</text>
</comment>
<proteinExistence type="predicted"/>
<evidence type="ECO:0000313" key="3">
    <source>
        <dbReference type="Proteomes" id="UP000050381"/>
    </source>
</evidence>
<dbReference type="InterPro" id="IPR053853">
    <property type="entry name" value="FitA-like_RHH"/>
</dbReference>
<organism evidence="2 3">
    <name type="scientific">Pseudomonas syringae pv. castaneae</name>
    <dbReference type="NCBI Taxonomy" id="264450"/>
    <lineage>
        <taxon>Bacteria</taxon>
        <taxon>Pseudomonadati</taxon>
        <taxon>Pseudomonadota</taxon>
        <taxon>Gammaproteobacteria</taxon>
        <taxon>Pseudomonadales</taxon>
        <taxon>Pseudomonadaceae</taxon>
        <taxon>Pseudomonas</taxon>
        <taxon>Pseudomonas syringae</taxon>
    </lineage>
</organism>
<dbReference type="InterPro" id="IPR010985">
    <property type="entry name" value="Ribbon_hlx_hlx"/>
</dbReference>
<dbReference type="EMBL" id="LJQD01000523">
    <property type="protein sequence ID" value="KPW90025.1"/>
    <property type="molecule type" value="Genomic_DNA"/>
</dbReference>
<dbReference type="SUPFAM" id="SSF47598">
    <property type="entry name" value="Ribbon-helix-helix"/>
    <property type="match status" value="1"/>
</dbReference>
<dbReference type="RefSeq" id="WP_057434040.1">
    <property type="nucleotide sequence ID" value="NZ_LIIH01000166.1"/>
</dbReference>
<protein>
    <recommendedName>
        <fullName evidence="1">Antitoxin FitA-like ribbon-helix-helix domain-containing protein</fullName>
    </recommendedName>
</protein>
<dbReference type="Proteomes" id="UP000050381">
    <property type="component" value="Unassembled WGS sequence"/>
</dbReference>
<feature type="domain" description="Antitoxin FitA-like ribbon-helix-helix" evidence="1">
    <location>
        <begin position="11"/>
        <end position="46"/>
    </location>
</feature>
<accession>A0A0P9PXF2</accession>
<name>A0A0P9PXF2_PSESX</name>
<evidence type="ECO:0000259" key="1">
    <source>
        <dbReference type="Pfam" id="PF22513"/>
    </source>
</evidence>
<reference evidence="2 3" key="1">
    <citation type="submission" date="2015-09" db="EMBL/GenBank/DDBJ databases">
        <title>Genome announcement of multiple Pseudomonas syringae strains.</title>
        <authorList>
            <person name="Thakur S."/>
            <person name="Wang P.W."/>
            <person name="Gong Y."/>
            <person name="Weir B.S."/>
            <person name="Guttman D.S."/>
        </authorList>
    </citation>
    <scope>NUCLEOTIDE SEQUENCE [LARGE SCALE GENOMIC DNA]</scope>
    <source>
        <strain evidence="2 3">ICMP9419</strain>
    </source>
</reference>
<gene>
    <name evidence="2" type="ORF">ALO79_200264</name>
</gene>
<dbReference type="AlphaFoldDB" id="A0A0P9PXF2"/>
<evidence type="ECO:0000313" key="2">
    <source>
        <dbReference type="EMBL" id="KPW90025.1"/>
    </source>
</evidence>
<dbReference type="Pfam" id="PF22513">
    <property type="entry name" value="FitA-like_RHH"/>
    <property type="match status" value="1"/>
</dbReference>
<dbReference type="Gene3D" id="1.10.1220.10">
    <property type="entry name" value="Met repressor-like"/>
    <property type="match status" value="1"/>
</dbReference>